<accession>A0A0W0Y779</accession>
<dbReference type="InterPro" id="IPR049927">
    <property type="entry name" value="DotY_N"/>
</dbReference>
<organism evidence="2 3">
    <name type="scientific">Legionella quinlivanii</name>
    <dbReference type="NCBI Taxonomy" id="45073"/>
    <lineage>
        <taxon>Bacteria</taxon>
        <taxon>Pseudomonadati</taxon>
        <taxon>Pseudomonadota</taxon>
        <taxon>Gammaproteobacteria</taxon>
        <taxon>Legionellales</taxon>
        <taxon>Legionellaceae</taxon>
        <taxon>Legionella</taxon>
    </lineage>
</organism>
<evidence type="ECO:0000313" key="2">
    <source>
        <dbReference type="EMBL" id="KTD52530.1"/>
    </source>
</evidence>
<sequence length="250" mass="27354">MLKTTKRGSTVAENMPYFKAIKQAGEVASTPEAARYLVDQATKKMIAVGKLADAQTMLKSLEEYRQNVEMQRDRPSPQSGDGPVRSDFQNLQHNLAEAAIESIKGLAKGSVKLDFALNDQTKILRGFSMNGDLIQKGEPLLDALDKALNAWLAERNMVSKGSMIYECDQSGQIKKDSAGNPVKADPVKLGQMINDREQGFQKTLSSKGVDINVSQHRYPEKRAEAQQAAQAQQRQEQEPEAPTSGSGMGA</sequence>
<feature type="compositionally biased region" description="Low complexity" evidence="1">
    <location>
        <begin position="225"/>
        <end position="234"/>
    </location>
</feature>
<dbReference type="AlphaFoldDB" id="A0A0W0Y779"/>
<keyword evidence="3" id="KW-1185">Reference proteome</keyword>
<proteinExistence type="predicted"/>
<protein>
    <submittedName>
        <fullName evidence="2">Substrate of the Dot/Icm secretion system</fullName>
    </submittedName>
</protein>
<dbReference type="Proteomes" id="UP000054618">
    <property type="component" value="Unassembled WGS sequence"/>
</dbReference>
<dbReference type="InterPro" id="IPR056465">
    <property type="entry name" value="DotY"/>
</dbReference>
<evidence type="ECO:0000256" key="1">
    <source>
        <dbReference type="SAM" id="MobiDB-lite"/>
    </source>
</evidence>
<dbReference type="EMBL" id="LNYS01000004">
    <property type="protein sequence ID" value="KTD52530.1"/>
    <property type="molecule type" value="Genomic_DNA"/>
</dbReference>
<reference evidence="2 3" key="1">
    <citation type="submission" date="2015-11" db="EMBL/GenBank/DDBJ databases">
        <title>Genomic analysis of 38 Legionella species identifies large and diverse effector repertoires.</title>
        <authorList>
            <person name="Burstein D."/>
            <person name="Amaro F."/>
            <person name="Zusman T."/>
            <person name="Lifshitz Z."/>
            <person name="Cohen O."/>
            <person name="Gilbert J.A."/>
            <person name="Pupko T."/>
            <person name="Shuman H.A."/>
            <person name="Segal G."/>
        </authorList>
    </citation>
    <scope>NUCLEOTIDE SEQUENCE [LARGE SCALE GENOMIC DNA]</scope>
    <source>
        <strain evidence="2 3">CDC#1442-AUS-E</strain>
    </source>
</reference>
<dbReference type="PATRIC" id="fig|45073.5.peg.183"/>
<feature type="region of interest" description="Disordered" evidence="1">
    <location>
        <begin position="195"/>
        <end position="250"/>
    </location>
</feature>
<gene>
    <name evidence="2" type="ORF">Lqui_0172</name>
</gene>
<evidence type="ECO:0000313" key="3">
    <source>
        <dbReference type="Proteomes" id="UP000054618"/>
    </source>
</evidence>
<dbReference type="STRING" id="45073.Lqui_0172"/>
<dbReference type="Pfam" id="PF23131">
    <property type="entry name" value="DotY"/>
    <property type="match status" value="1"/>
</dbReference>
<name>A0A0W0Y779_9GAMM</name>
<dbReference type="CDD" id="cd22643">
    <property type="entry name" value="DotY_NTD"/>
    <property type="match status" value="1"/>
</dbReference>
<comment type="caution">
    <text evidence="2">The sequence shown here is derived from an EMBL/GenBank/DDBJ whole genome shotgun (WGS) entry which is preliminary data.</text>
</comment>